<dbReference type="InterPro" id="IPR016181">
    <property type="entry name" value="Acyl_CoA_acyltransferase"/>
</dbReference>
<reference evidence="2 3" key="1">
    <citation type="submission" date="2020-06" db="EMBL/GenBank/DDBJ databases">
        <authorList>
            <person name="Grouzdev D.S."/>
        </authorList>
    </citation>
    <scope>NUCLEOTIDE SEQUENCE [LARGE SCALE GENOMIC DNA]</scope>
    <source>
        <strain evidence="2 3">HO-A22</strain>
    </source>
</reference>
<sequence>MMNTELTIGRSGQRGAQAASRSDAVVSRFEISVHDTVASLEQEWRSLDADVLNSLHQSYDWCAAWAQVHDSELLIIRGTFDGELLFILPLEIVPGRLFNTARLIGAPHSNLNTGLFATDTLPFSSAEFANLLTRELNHHLRHKVDLVTLEKAPHDWRGTASPLASLPGVKHQNASFQLPLLSSFEKTLAQVNAKRRRKKMRISERRLDALGGYDYVVAENPQEAEALLDIFFRQKAVRFAALGLPDVFHDDRTRAFFHAIAGRRGVADDRLLELNAIRLRGEHGGRIVAVAGLSRKADHVICQFGSIDEELAGDASPGELLFYRMIERLCGKDATLFDFGVGDQPYKRSWCTIETPLRDILLPLTLRGRFAACYHRAVVRAKATVKANKAVYAFLQRARSRKTHTNRQINEADSA</sequence>
<gene>
    <name evidence="2" type="ORF">HT585_06185</name>
</gene>
<accession>A0A7Y6Q3H4</accession>
<evidence type="ECO:0000313" key="3">
    <source>
        <dbReference type="Proteomes" id="UP000520198"/>
    </source>
</evidence>
<evidence type="ECO:0000313" key="2">
    <source>
        <dbReference type="EMBL" id="NVD38437.1"/>
    </source>
</evidence>
<name>A0A7Y6Q3H4_9HYPH</name>
<dbReference type="Gene3D" id="3.40.630.30">
    <property type="match status" value="1"/>
</dbReference>
<organism evidence="2 3">
    <name type="scientific">Ensifer oleiphilus</name>
    <dbReference type="NCBI Taxonomy" id="2742698"/>
    <lineage>
        <taxon>Bacteria</taxon>
        <taxon>Pseudomonadati</taxon>
        <taxon>Pseudomonadota</taxon>
        <taxon>Alphaproteobacteria</taxon>
        <taxon>Hyphomicrobiales</taxon>
        <taxon>Rhizobiaceae</taxon>
        <taxon>Sinorhizobium/Ensifer group</taxon>
        <taxon>Ensifer</taxon>
    </lineage>
</organism>
<keyword evidence="3" id="KW-1185">Reference proteome</keyword>
<dbReference type="Pfam" id="PF13480">
    <property type="entry name" value="Acetyltransf_6"/>
    <property type="match status" value="1"/>
</dbReference>
<protein>
    <submittedName>
        <fullName evidence="2">GNAT family N-acetyltransferase</fullName>
    </submittedName>
</protein>
<dbReference type="AlphaFoldDB" id="A0A7Y6Q3H4"/>
<comment type="caution">
    <text evidence="2">The sequence shown here is derived from an EMBL/GenBank/DDBJ whole genome shotgun (WGS) entry which is preliminary data.</text>
</comment>
<evidence type="ECO:0000259" key="1">
    <source>
        <dbReference type="Pfam" id="PF13480"/>
    </source>
</evidence>
<proteinExistence type="predicted"/>
<dbReference type="Proteomes" id="UP000520198">
    <property type="component" value="Unassembled WGS sequence"/>
</dbReference>
<dbReference type="GO" id="GO:0016740">
    <property type="term" value="F:transferase activity"/>
    <property type="evidence" value="ECO:0007669"/>
    <property type="project" value="UniProtKB-KW"/>
</dbReference>
<feature type="domain" description="BioF2-like acetyltransferase" evidence="1">
    <location>
        <begin position="194"/>
        <end position="348"/>
    </location>
</feature>
<keyword evidence="2" id="KW-0808">Transferase</keyword>
<dbReference type="SUPFAM" id="SSF55729">
    <property type="entry name" value="Acyl-CoA N-acyltransferases (Nat)"/>
    <property type="match status" value="1"/>
</dbReference>
<dbReference type="EMBL" id="JABWDU010000001">
    <property type="protein sequence ID" value="NVD38437.1"/>
    <property type="molecule type" value="Genomic_DNA"/>
</dbReference>
<dbReference type="InterPro" id="IPR038740">
    <property type="entry name" value="BioF2-like_GNAT_dom"/>
</dbReference>